<reference evidence="12 13" key="1">
    <citation type="submission" date="2018-09" db="EMBL/GenBank/DDBJ databases">
        <title>Characterization of the phylogenetic diversity of five novel species belonging to the genus Bifidobacterium.</title>
        <authorList>
            <person name="Lugli G.A."/>
            <person name="Duranti S."/>
            <person name="Milani C."/>
        </authorList>
    </citation>
    <scope>NUCLEOTIDE SEQUENCE [LARGE SCALE GENOMIC DNA]</scope>
    <source>
        <strain evidence="12 13">2034B</strain>
    </source>
</reference>
<comment type="catalytic activity">
    <reaction evidence="8">
        <text>fluoride(in) = fluoride(out)</text>
        <dbReference type="Rhea" id="RHEA:76159"/>
        <dbReference type="ChEBI" id="CHEBI:17051"/>
    </reaction>
    <physiologicalReaction direction="left-to-right" evidence="8">
        <dbReference type="Rhea" id="RHEA:76160"/>
    </physiologicalReaction>
</comment>
<organism evidence="12 13">
    <name type="scientific">Bifidobacterium goeldii</name>
    <dbReference type="NCBI Taxonomy" id="2306975"/>
    <lineage>
        <taxon>Bacteria</taxon>
        <taxon>Bacillati</taxon>
        <taxon>Actinomycetota</taxon>
        <taxon>Actinomycetes</taxon>
        <taxon>Bifidobacteriales</taxon>
        <taxon>Bifidobacteriaceae</taxon>
        <taxon>Bifidobacterium</taxon>
    </lineage>
</organism>
<dbReference type="HAMAP" id="MF_00454">
    <property type="entry name" value="FluC"/>
    <property type="match status" value="1"/>
</dbReference>
<keyword evidence="10" id="KW-0406">Ion transport</keyword>
<feature type="compositionally biased region" description="Basic and acidic residues" evidence="11">
    <location>
        <begin position="242"/>
        <end position="252"/>
    </location>
</feature>
<comment type="function">
    <text evidence="9 10">Fluoride-specific ion channel. Important for reducing fluoride concentration in the cell, thus reducing its toxicity.</text>
</comment>
<feature type="binding site" evidence="10">
    <location>
        <position position="133"/>
    </location>
    <ligand>
        <name>Na(+)</name>
        <dbReference type="ChEBI" id="CHEBI:29101"/>
        <note>structural</note>
    </ligand>
</feature>
<feature type="binding site" evidence="10">
    <location>
        <position position="136"/>
    </location>
    <ligand>
        <name>Na(+)</name>
        <dbReference type="ChEBI" id="CHEBI:29101"/>
        <note>structural</note>
    </ligand>
</feature>
<feature type="transmembrane region" description="Helical" evidence="10">
    <location>
        <begin position="122"/>
        <end position="143"/>
    </location>
</feature>
<evidence type="ECO:0000256" key="7">
    <source>
        <dbReference type="ARBA" id="ARBA00035120"/>
    </source>
</evidence>
<keyword evidence="6 10" id="KW-0407">Ion channel</keyword>
<gene>
    <name evidence="10" type="primary">fluC</name>
    <name evidence="10" type="synonym">crcB</name>
    <name evidence="12" type="ORF">D2E25_1655</name>
</gene>
<dbReference type="RefSeq" id="WP_125981751.1">
    <property type="nucleotide sequence ID" value="NZ_QXGL01000005.1"/>
</dbReference>
<feature type="transmembrane region" description="Helical" evidence="10">
    <location>
        <begin position="90"/>
        <end position="110"/>
    </location>
</feature>
<feature type="transmembrane region" description="Helical" evidence="10">
    <location>
        <begin position="155"/>
        <end position="182"/>
    </location>
</feature>
<comment type="activity regulation">
    <text evidence="10">Na(+) is not transported, but it plays an essential structural role and its presence is essential for fluoride channel function.</text>
</comment>
<sequence length="252" mass="26007">MDSAVKPNDDGDDGVTSGVPVVAPSPSMPPKIPLAPMKRVQAKFNPLADGMLYLVVFVGGCVGTGLRYGLGLLMPSPAATSGVFSAFHPATFIANMCACFIFATLSTYMTQAVWVRKRARQLCNRGIGMGFCGGFSTLSAMAIEELTALHDGQIAGFALYTLVSFIVGLIVAGLGVQLALALSAKRSIQGVHRALADAEAIPADAAVSTVAASSTSDASGASGRVSEPAPITGEITMVPDPMRGEAREEKQK</sequence>
<evidence type="ECO:0000256" key="6">
    <source>
        <dbReference type="ARBA" id="ARBA00023303"/>
    </source>
</evidence>
<feature type="region of interest" description="Disordered" evidence="11">
    <location>
        <begin position="215"/>
        <end position="252"/>
    </location>
</feature>
<evidence type="ECO:0000256" key="9">
    <source>
        <dbReference type="ARBA" id="ARBA00049940"/>
    </source>
</evidence>
<dbReference type="GO" id="GO:0062054">
    <property type="term" value="F:fluoride channel activity"/>
    <property type="evidence" value="ECO:0007669"/>
    <property type="project" value="UniProtKB-UniRule"/>
</dbReference>
<proteinExistence type="inferred from homology"/>
<protein>
    <recommendedName>
        <fullName evidence="10">Fluoride-specific ion channel FluC</fullName>
    </recommendedName>
</protein>
<evidence type="ECO:0000256" key="8">
    <source>
        <dbReference type="ARBA" id="ARBA00035585"/>
    </source>
</evidence>
<keyword evidence="10" id="KW-0915">Sodium</keyword>
<feature type="transmembrane region" description="Helical" evidence="10">
    <location>
        <begin position="47"/>
        <end position="70"/>
    </location>
</feature>
<evidence type="ECO:0000256" key="4">
    <source>
        <dbReference type="ARBA" id="ARBA00022989"/>
    </source>
</evidence>
<accession>A0A430FHK2</accession>
<keyword evidence="10" id="KW-0813">Transport</keyword>
<evidence type="ECO:0000256" key="5">
    <source>
        <dbReference type="ARBA" id="ARBA00023136"/>
    </source>
</evidence>
<keyword evidence="13" id="KW-1185">Reference proteome</keyword>
<dbReference type="GO" id="GO:0046872">
    <property type="term" value="F:metal ion binding"/>
    <property type="evidence" value="ECO:0007669"/>
    <property type="project" value="UniProtKB-KW"/>
</dbReference>
<dbReference type="OrthoDB" id="3240363at2"/>
<comment type="caution">
    <text evidence="12">The sequence shown here is derived from an EMBL/GenBank/DDBJ whole genome shotgun (WGS) entry which is preliminary data.</text>
</comment>
<keyword evidence="3 10" id="KW-0812">Transmembrane</keyword>
<evidence type="ECO:0000256" key="3">
    <source>
        <dbReference type="ARBA" id="ARBA00022692"/>
    </source>
</evidence>
<dbReference type="GO" id="GO:0140114">
    <property type="term" value="P:cellular detoxification of fluoride"/>
    <property type="evidence" value="ECO:0007669"/>
    <property type="project" value="UniProtKB-UniRule"/>
</dbReference>
<dbReference type="Pfam" id="PF02537">
    <property type="entry name" value="CRCB"/>
    <property type="match status" value="1"/>
</dbReference>
<comment type="subcellular location">
    <subcellularLocation>
        <location evidence="1 10">Cell membrane</location>
        <topology evidence="1 10">Multi-pass membrane protein</topology>
    </subcellularLocation>
</comment>
<dbReference type="InterPro" id="IPR003691">
    <property type="entry name" value="FluC"/>
</dbReference>
<dbReference type="AlphaFoldDB" id="A0A430FHK2"/>
<keyword evidence="10" id="KW-0479">Metal-binding</keyword>
<evidence type="ECO:0000256" key="11">
    <source>
        <dbReference type="SAM" id="MobiDB-lite"/>
    </source>
</evidence>
<dbReference type="EMBL" id="QXGL01000005">
    <property type="protein sequence ID" value="RSX52242.1"/>
    <property type="molecule type" value="Genomic_DNA"/>
</dbReference>
<evidence type="ECO:0000313" key="13">
    <source>
        <dbReference type="Proteomes" id="UP000287533"/>
    </source>
</evidence>
<evidence type="ECO:0000256" key="10">
    <source>
        <dbReference type="HAMAP-Rule" id="MF_00454"/>
    </source>
</evidence>
<keyword evidence="2 10" id="KW-1003">Cell membrane</keyword>
<dbReference type="GO" id="GO:0005886">
    <property type="term" value="C:plasma membrane"/>
    <property type="evidence" value="ECO:0007669"/>
    <property type="project" value="UniProtKB-SubCell"/>
</dbReference>
<keyword evidence="4 10" id="KW-1133">Transmembrane helix</keyword>
<evidence type="ECO:0000256" key="2">
    <source>
        <dbReference type="ARBA" id="ARBA00022475"/>
    </source>
</evidence>
<evidence type="ECO:0000256" key="1">
    <source>
        <dbReference type="ARBA" id="ARBA00004651"/>
    </source>
</evidence>
<keyword evidence="5 10" id="KW-0472">Membrane</keyword>
<feature type="region of interest" description="Disordered" evidence="11">
    <location>
        <begin position="1"/>
        <end position="24"/>
    </location>
</feature>
<name>A0A430FHK2_9BIFI</name>
<comment type="similarity">
    <text evidence="7 10">Belongs to the fluoride channel Fluc/FEX (TC 1.A.43) family.</text>
</comment>
<evidence type="ECO:0000313" key="12">
    <source>
        <dbReference type="EMBL" id="RSX52242.1"/>
    </source>
</evidence>
<dbReference type="Proteomes" id="UP000287533">
    <property type="component" value="Unassembled WGS sequence"/>
</dbReference>